<organism evidence="4 5">
    <name type="scientific">Hibiscus syriacus</name>
    <name type="common">Rose of Sharon</name>
    <dbReference type="NCBI Taxonomy" id="106335"/>
    <lineage>
        <taxon>Eukaryota</taxon>
        <taxon>Viridiplantae</taxon>
        <taxon>Streptophyta</taxon>
        <taxon>Embryophyta</taxon>
        <taxon>Tracheophyta</taxon>
        <taxon>Spermatophyta</taxon>
        <taxon>Magnoliopsida</taxon>
        <taxon>eudicotyledons</taxon>
        <taxon>Gunneridae</taxon>
        <taxon>Pentapetalae</taxon>
        <taxon>rosids</taxon>
        <taxon>malvids</taxon>
        <taxon>Malvales</taxon>
        <taxon>Malvaceae</taxon>
        <taxon>Malvoideae</taxon>
        <taxon>Hibiscus</taxon>
    </lineage>
</organism>
<feature type="compositionally biased region" description="Basic and acidic residues" evidence="2">
    <location>
        <begin position="42"/>
        <end position="60"/>
    </location>
</feature>
<evidence type="ECO:0000256" key="2">
    <source>
        <dbReference type="SAM" id="MobiDB-lite"/>
    </source>
</evidence>
<sequence length="317" mass="36076">MGDRDQSHHHRDHERPRPAADLYGIIGKSCKAYKLSIVNKWQSDHKLSPKNNQDDSKFKDDDSDQTAIKKVKEEKSKKGGKPSKRDKKESLSMDESVFFSPIFTSNEEFEQEKKARQKQKTVPEVQVGKTHQIQNPFEKYESESRSRKHSEELCFRAVKRINIVKDVISKEGIIVKQEETLTINIKPGWTKGTKVTFDGKGDEKPGYLPADIKFSIQEQRHHLFKRTGDDLEIEVEILLVKALTGCHLAVPLLGGETMSIYVCDIVYPGYVKVIHGQGMPKAKEGNRGDPKITFLVKFPISLTHQQRSEACSLLECS</sequence>
<reference evidence="4" key="1">
    <citation type="submission" date="2019-09" db="EMBL/GenBank/DDBJ databases">
        <title>Draft genome information of white flower Hibiscus syriacus.</title>
        <authorList>
            <person name="Kim Y.-M."/>
        </authorList>
    </citation>
    <scope>NUCLEOTIDE SEQUENCE [LARGE SCALE GENOMIC DNA]</scope>
    <source>
        <strain evidence="4">YM2019G1</strain>
    </source>
</reference>
<dbReference type="InterPro" id="IPR051339">
    <property type="entry name" value="DnaJ_subfamily_B"/>
</dbReference>
<dbReference type="Proteomes" id="UP000436088">
    <property type="component" value="Unassembled WGS sequence"/>
</dbReference>
<dbReference type="GO" id="GO:0006457">
    <property type="term" value="P:protein folding"/>
    <property type="evidence" value="ECO:0007669"/>
    <property type="project" value="InterPro"/>
</dbReference>
<evidence type="ECO:0000259" key="3">
    <source>
        <dbReference type="Pfam" id="PF01556"/>
    </source>
</evidence>
<dbReference type="PANTHER" id="PTHR24078:SF522">
    <property type="entry name" value="DNAJ CHAPERONE C-TERMINAL DOMAIN-CONTAINING PROTEIN"/>
    <property type="match status" value="1"/>
</dbReference>
<dbReference type="InterPro" id="IPR002939">
    <property type="entry name" value="DnaJ_C"/>
</dbReference>
<dbReference type="FunFam" id="2.60.260.20:FF:000006">
    <property type="entry name" value="DnaJ subfamily B member 13"/>
    <property type="match status" value="1"/>
</dbReference>
<feature type="region of interest" description="Disordered" evidence="2">
    <location>
        <begin position="42"/>
        <end position="91"/>
    </location>
</feature>
<dbReference type="FunFam" id="2.60.260.20:FF:000002">
    <property type="entry name" value="Dnaj homolog subfamily b member"/>
    <property type="match status" value="1"/>
</dbReference>
<keyword evidence="5" id="KW-1185">Reference proteome</keyword>
<dbReference type="EMBL" id="VEPZ02001522">
    <property type="protein sequence ID" value="KAE8669674.1"/>
    <property type="molecule type" value="Genomic_DNA"/>
</dbReference>
<proteinExistence type="predicted"/>
<feature type="domain" description="Chaperone DnaJ C-terminal" evidence="3">
    <location>
        <begin position="151"/>
        <end position="299"/>
    </location>
</feature>
<evidence type="ECO:0000313" key="5">
    <source>
        <dbReference type="Proteomes" id="UP000436088"/>
    </source>
</evidence>
<dbReference type="Gene3D" id="2.60.260.20">
    <property type="entry name" value="Urease metallochaperone UreE, N-terminal domain"/>
    <property type="match status" value="2"/>
</dbReference>
<dbReference type="SUPFAM" id="SSF49493">
    <property type="entry name" value="HSP40/DnaJ peptide-binding domain"/>
    <property type="match status" value="2"/>
</dbReference>
<name>A0A6A2YCV2_HIBSY</name>
<comment type="caution">
    <text evidence="4">The sequence shown here is derived from an EMBL/GenBank/DDBJ whole genome shotgun (WGS) entry which is preliminary data.</text>
</comment>
<accession>A0A6A2YCV2</accession>
<dbReference type="GO" id="GO:0051082">
    <property type="term" value="F:unfolded protein binding"/>
    <property type="evidence" value="ECO:0007669"/>
    <property type="project" value="InterPro"/>
</dbReference>
<protein>
    <recommendedName>
        <fullName evidence="3">Chaperone DnaJ C-terminal domain-containing protein</fullName>
    </recommendedName>
</protein>
<dbReference type="Pfam" id="PF01556">
    <property type="entry name" value="DnaJ_C"/>
    <property type="match status" value="1"/>
</dbReference>
<dbReference type="InterPro" id="IPR008971">
    <property type="entry name" value="HSP40/DnaJ_pept-bd"/>
</dbReference>
<dbReference type="AlphaFoldDB" id="A0A6A2YCV2"/>
<gene>
    <name evidence="4" type="ORF">F3Y22_tig00112225pilonHSYRG00015</name>
</gene>
<dbReference type="GO" id="GO:0005829">
    <property type="term" value="C:cytosol"/>
    <property type="evidence" value="ECO:0007669"/>
    <property type="project" value="TreeGrafter"/>
</dbReference>
<dbReference type="PANTHER" id="PTHR24078">
    <property type="entry name" value="DNAJ HOMOLOG SUBFAMILY C MEMBER"/>
    <property type="match status" value="1"/>
</dbReference>
<dbReference type="CDD" id="cd10747">
    <property type="entry name" value="DnaJ_C"/>
    <property type="match status" value="1"/>
</dbReference>
<evidence type="ECO:0000313" key="4">
    <source>
        <dbReference type="EMBL" id="KAE8669674.1"/>
    </source>
</evidence>
<keyword evidence="1" id="KW-0143">Chaperone</keyword>
<evidence type="ECO:0000256" key="1">
    <source>
        <dbReference type="ARBA" id="ARBA00023186"/>
    </source>
</evidence>
<dbReference type="GO" id="GO:0051087">
    <property type="term" value="F:protein-folding chaperone binding"/>
    <property type="evidence" value="ECO:0007669"/>
    <property type="project" value="TreeGrafter"/>
</dbReference>
<feature type="region of interest" description="Disordered" evidence="2">
    <location>
        <begin position="1"/>
        <end position="21"/>
    </location>
</feature>